<feature type="compositionally biased region" description="Basic and acidic residues" evidence="1">
    <location>
        <begin position="814"/>
        <end position="828"/>
    </location>
</feature>
<dbReference type="Pfam" id="PF00400">
    <property type="entry name" value="WD40"/>
    <property type="match status" value="2"/>
</dbReference>
<proteinExistence type="predicted"/>
<dbReference type="InterPro" id="IPR036322">
    <property type="entry name" value="WD40_repeat_dom_sf"/>
</dbReference>
<dbReference type="SUPFAM" id="SSF69322">
    <property type="entry name" value="Tricorn protease domain 2"/>
    <property type="match status" value="1"/>
</dbReference>
<feature type="region of interest" description="Disordered" evidence="1">
    <location>
        <begin position="763"/>
        <end position="787"/>
    </location>
</feature>
<protein>
    <submittedName>
        <fullName evidence="2">Uncharacterized protein</fullName>
    </submittedName>
</protein>
<feature type="region of interest" description="Disordered" evidence="1">
    <location>
        <begin position="587"/>
        <end position="618"/>
    </location>
</feature>
<name>A0A0D2GJ01_9EURO</name>
<organism evidence="2 3">
    <name type="scientific">Phialophora macrospora</name>
    <dbReference type="NCBI Taxonomy" id="1851006"/>
    <lineage>
        <taxon>Eukaryota</taxon>
        <taxon>Fungi</taxon>
        <taxon>Dikarya</taxon>
        <taxon>Ascomycota</taxon>
        <taxon>Pezizomycotina</taxon>
        <taxon>Eurotiomycetes</taxon>
        <taxon>Chaetothyriomycetidae</taxon>
        <taxon>Chaetothyriales</taxon>
        <taxon>Herpotrichiellaceae</taxon>
        <taxon>Phialophora</taxon>
    </lineage>
</organism>
<dbReference type="InterPro" id="IPR015943">
    <property type="entry name" value="WD40/YVTN_repeat-like_dom_sf"/>
</dbReference>
<feature type="region of interest" description="Disordered" evidence="1">
    <location>
        <begin position="904"/>
        <end position="927"/>
    </location>
</feature>
<keyword evidence="3" id="KW-1185">Reference proteome</keyword>
<dbReference type="EMBL" id="KN846956">
    <property type="protein sequence ID" value="KIW72344.1"/>
    <property type="molecule type" value="Genomic_DNA"/>
</dbReference>
<dbReference type="HOGENOM" id="CLU_002392_2_1_1"/>
<feature type="region of interest" description="Disordered" evidence="1">
    <location>
        <begin position="806"/>
        <end position="853"/>
    </location>
</feature>
<dbReference type="GO" id="GO:0032040">
    <property type="term" value="C:small-subunit processome"/>
    <property type="evidence" value="ECO:0007669"/>
    <property type="project" value="TreeGrafter"/>
</dbReference>
<dbReference type="GO" id="GO:0000462">
    <property type="term" value="P:maturation of SSU-rRNA from tricistronic rRNA transcript (SSU-rRNA, 5.8S rRNA, LSU-rRNA)"/>
    <property type="evidence" value="ECO:0007669"/>
    <property type="project" value="InterPro"/>
</dbReference>
<dbReference type="Proteomes" id="UP000054266">
    <property type="component" value="Unassembled WGS sequence"/>
</dbReference>
<dbReference type="Gene3D" id="2.130.10.10">
    <property type="entry name" value="YVTN repeat-like/Quinoprotein amine dehydrogenase"/>
    <property type="match status" value="3"/>
</dbReference>
<evidence type="ECO:0000313" key="2">
    <source>
        <dbReference type="EMBL" id="KIW72344.1"/>
    </source>
</evidence>
<feature type="region of interest" description="Disordered" evidence="1">
    <location>
        <begin position="966"/>
        <end position="998"/>
    </location>
</feature>
<evidence type="ECO:0000256" key="1">
    <source>
        <dbReference type="SAM" id="MobiDB-lite"/>
    </source>
</evidence>
<sequence length="1037" mass="114376">MDIHRCRFVQYPPQPINALAFSHDSDPTLKTPSDLRLGLGRNNGDIEIWNPSNGLWTQETILKGSKSTTIEQLAWTRDLVVDEDESGDGQRYSRGPLRLFSTGGSTAITEWDLCTGMPKRKAEGNFGDIWCFAPQPQIKANKAPATVLPSAGSQLLAAGCSDGTIILFSTEDDDLRYSRVLAQPPVKKPKVLSLAWRGRDTLIAGYEDSTIRVIDVPSRRIVRNMSLGKPAEGSSNSVVWGVKCLPDGTIVSGDSSGELKIWDSKNYSLVQRLSSHGADILDIAFSASGDTIFSVGVDRRTVIYKQVPIHSGTQRTRWAEVAHKRYHQHDVKCAASFESKDLSILVSGGMDTRPVVVPIRHSQTEYHRALPHLPQRSQVSASRASRLFISWWDREIMIYHVPKYQNSPNDDNPEDAAGPHYETMARLTLQGEESIQSAQISEDGQLIVAATLNSVKVFQLRKTHVSGNLGLRTRQIDLTPTIARLGARQVGFSPDGKWLFTIRKDNAVTLVKITAPSDPKGRPIIHEKSVKLYRQSRPSSSSLLGTYSQTITQAAFSSDSRVLAVGDLSGAIDVWILEGHEDLSFIDSTGSDHSSESSSGSTSSTASTDQDDDSSSPVIHAQRWIRNPSGSSLPKLDSAILALTFRPSPIVLTRSTHDNLGLHATRHNPHPVAQERPSPAGAKLVAVTATHQITEFDVLSSTLSDWSRRNPSRFLPYDFTRIKDRVIGCFWDCGDVRNKGARLWLYGSSWVVMLDVSKDFPQRDHGVHEESHRKGINSSNRVSDGGAEKISRLGRYDVLEPVINGARLDGPATHSRDAPKSPQRDHEQSRKRKRNTGAGDEIRPQERETGLSRFVRKFKNAAGEDSEMIDLDAEDSQLAERDEDENENDNMELDDALALMRRADREHEHQPQPQHQNGTTVSDPAEQTTSAVTAIKTKTPRPWVHWNTFEYHSILGISVIGPGPPTVPPTAPSTLRSISTPAADSAALTSEDRGDEGKANEDAIAIANTNIEVIIVERPIHDIDQVPRFDGGQEWDV</sequence>
<reference evidence="2 3" key="1">
    <citation type="submission" date="2015-01" db="EMBL/GenBank/DDBJ databases">
        <title>The Genome Sequence of Capronia semiimmersa CBS27337.</title>
        <authorList>
            <consortium name="The Broad Institute Genomics Platform"/>
            <person name="Cuomo C."/>
            <person name="de Hoog S."/>
            <person name="Gorbushina A."/>
            <person name="Stielow B."/>
            <person name="Teixiera M."/>
            <person name="Abouelleil A."/>
            <person name="Chapman S.B."/>
            <person name="Priest M."/>
            <person name="Young S.K."/>
            <person name="Wortman J."/>
            <person name="Nusbaum C."/>
            <person name="Birren B."/>
        </authorList>
    </citation>
    <scope>NUCLEOTIDE SEQUENCE [LARGE SCALE GENOMIC DNA]</scope>
    <source>
        <strain evidence="2 3">CBS 27337</strain>
    </source>
</reference>
<dbReference type="PANTHER" id="PTHR44163:SF1">
    <property type="entry name" value="U3 SMALL NUCLEOLAR RNA-ASSOCIATED PROTEIN 4 HOMOLOG"/>
    <property type="match status" value="1"/>
</dbReference>
<feature type="compositionally biased region" description="Basic and acidic residues" evidence="1">
    <location>
        <begin position="763"/>
        <end position="773"/>
    </location>
</feature>
<dbReference type="GO" id="GO:0003723">
    <property type="term" value="F:RNA binding"/>
    <property type="evidence" value="ECO:0007669"/>
    <property type="project" value="TreeGrafter"/>
</dbReference>
<dbReference type="SUPFAM" id="SSF50978">
    <property type="entry name" value="WD40 repeat-like"/>
    <property type="match status" value="2"/>
</dbReference>
<dbReference type="InterPro" id="IPR046351">
    <property type="entry name" value="UTP4"/>
</dbReference>
<accession>A0A0D2GJ01</accession>
<gene>
    <name evidence="2" type="ORF">PV04_00543</name>
</gene>
<dbReference type="AlphaFoldDB" id="A0A0D2GJ01"/>
<evidence type="ECO:0000313" key="3">
    <source>
        <dbReference type="Proteomes" id="UP000054266"/>
    </source>
</evidence>
<feature type="region of interest" description="Disordered" evidence="1">
    <location>
        <begin position="865"/>
        <end position="891"/>
    </location>
</feature>
<dbReference type="PANTHER" id="PTHR44163">
    <property type="entry name" value="U3 SMALL NUCLEOLAR RNA-ASSOCIATED PROTEIN 4 HOMOLOG"/>
    <property type="match status" value="1"/>
</dbReference>
<dbReference type="STRING" id="5601.A0A0D2GJ01"/>
<feature type="compositionally biased region" description="Low complexity" evidence="1">
    <location>
        <begin position="587"/>
        <end position="608"/>
    </location>
</feature>
<dbReference type="GO" id="GO:0030686">
    <property type="term" value="C:90S preribosome"/>
    <property type="evidence" value="ECO:0007669"/>
    <property type="project" value="InterPro"/>
</dbReference>
<feature type="compositionally biased region" description="Basic and acidic residues" evidence="1">
    <location>
        <begin position="840"/>
        <end position="850"/>
    </location>
</feature>
<feature type="compositionally biased region" description="Polar residues" evidence="1">
    <location>
        <begin position="917"/>
        <end position="927"/>
    </location>
</feature>
<dbReference type="InterPro" id="IPR001680">
    <property type="entry name" value="WD40_rpt"/>
</dbReference>
<dbReference type="SMART" id="SM00320">
    <property type="entry name" value="WD40"/>
    <property type="match status" value="8"/>
</dbReference>
<dbReference type="GO" id="GO:0034455">
    <property type="term" value="C:t-UTP complex"/>
    <property type="evidence" value="ECO:0007669"/>
    <property type="project" value="TreeGrafter"/>
</dbReference>